<evidence type="ECO:0000259" key="4">
    <source>
        <dbReference type="PROSITE" id="PS50119"/>
    </source>
</evidence>
<organism evidence="5 6">
    <name type="scientific">Mytilus galloprovincialis</name>
    <name type="common">Mediterranean mussel</name>
    <dbReference type="NCBI Taxonomy" id="29158"/>
    <lineage>
        <taxon>Eukaryota</taxon>
        <taxon>Metazoa</taxon>
        <taxon>Spiralia</taxon>
        <taxon>Lophotrochozoa</taxon>
        <taxon>Mollusca</taxon>
        <taxon>Bivalvia</taxon>
        <taxon>Autobranchia</taxon>
        <taxon>Pteriomorphia</taxon>
        <taxon>Mytilida</taxon>
        <taxon>Mytiloidea</taxon>
        <taxon>Mytilidae</taxon>
        <taxon>Mytilinae</taxon>
        <taxon>Mytilus</taxon>
    </lineage>
</organism>
<dbReference type="Proteomes" id="UP000596742">
    <property type="component" value="Unassembled WGS sequence"/>
</dbReference>
<dbReference type="EMBL" id="UYJE01009539">
    <property type="protein sequence ID" value="VDI74305.1"/>
    <property type="molecule type" value="Genomic_DNA"/>
</dbReference>
<evidence type="ECO:0000256" key="3">
    <source>
        <dbReference type="SAM" id="SignalP"/>
    </source>
</evidence>
<accession>A0A8B6H6C8</accession>
<evidence type="ECO:0000256" key="1">
    <source>
        <dbReference type="PROSITE-ProRule" id="PRU00024"/>
    </source>
</evidence>
<dbReference type="OrthoDB" id="6194957at2759"/>
<keyword evidence="2" id="KW-0472">Membrane</keyword>
<dbReference type="InterPro" id="IPR000315">
    <property type="entry name" value="Znf_B-box"/>
</dbReference>
<feature type="domain" description="B box-type" evidence="4">
    <location>
        <begin position="332"/>
        <end position="376"/>
    </location>
</feature>
<dbReference type="AlphaFoldDB" id="A0A8B6H6C8"/>
<keyword evidence="6" id="KW-1185">Reference proteome</keyword>
<keyword evidence="3" id="KW-0732">Signal</keyword>
<keyword evidence="2" id="KW-1133">Transmembrane helix</keyword>
<comment type="caution">
    <text evidence="5">The sequence shown here is derived from an EMBL/GenBank/DDBJ whole genome shotgun (WGS) entry which is preliminary data.</text>
</comment>
<keyword evidence="1" id="KW-0863">Zinc-finger</keyword>
<keyword evidence="2" id="KW-0812">Transmembrane</keyword>
<protein>
    <recommendedName>
        <fullName evidence="4">B box-type domain-containing protein</fullName>
    </recommendedName>
</protein>
<evidence type="ECO:0000256" key="2">
    <source>
        <dbReference type="SAM" id="Phobius"/>
    </source>
</evidence>
<dbReference type="GO" id="GO:0008270">
    <property type="term" value="F:zinc ion binding"/>
    <property type="evidence" value="ECO:0007669"/>
    <property type="project" value="UniProtKB-KW"/>
</dbReference>
<feature type="signal peptide" evidence="3">
    <location>
        <begin position="1"/>
        <end position="21"/>
    </location>
</feature>
<proteinExistence type="predicted"/>
<evidence type="ECO:0000313" key="6">
    <source>
        <dbReference type="Proteomes" id="UP000596742"/>
    </source>
</evidence>
<evidence type="ECO:0000313" key="5">
    <source>
        <dbReference type="EMBL" id="VDI74305.1"/>
    </source>
</evidence>
<feature type="chain" id="PRO_5032461588" description="B box-type domain-containing protein" evidence="3">
    <location>
        <begin position="22"/>
        <end position="406"/>
    </location>
</feature>
<gene>
    <name evidence="5" type="ORF">MGAL_10B025059</name>
</gene>
<keyword evidence="1" id="KW-0479">Metal-binding</keyword>
<name>A0A8B6H6C8_MYTGA</name>
<dbReference type="PROSITE" id="PS50119">
    <property type="entry name" value="ZF_BBOX"/>
    <property type="match status" value="1"/>
</dbReference>
<feature type="transmembrane region" description="Helical" evidence="2">
    <location>
        <begin position="291"/>
        <end position="312"/>
    </location>
</feature>
<keyword evidence="1" id="KW-0862">Zinc</keyword>
<sequence length="406" mass="46317">MGLLSSLELFILVSFMGMYNCSQHCNKQSDCLQINTKNEKTLLSFKTSSLDNSVAFVDPSGKYHRYCPSSFYGDRENCSKHVTQNRISNVTTLTLNNPFDISNFGKWKCFHGPNHVCDTSTVIHNNCLRFKPDAETTSSSSDFYGQALSIDSGFFFQFTCKMFQIPVDNSLTFLVNEKTVDILRFEKLDCYNIKGKCTENSCSCSLSTNTFQWFYSISTSLKKMIFEVQARYADMSTGKIVKVSLSRTFYSEDFGTLKMRTDTIRPGINESSWKDNKKSDIDMSVKAYQTVPLIVGIVFVLLVSFVILIIIARQCHVDNENEGQFTHSYENSVEDICTNCSSNPAFIICNDCHSLQCIMCRQKHKQKNRNYCYVKIRGRTEIHEVCNSCRSKAILYVCLLCVKKNV</sequence>
<reference evidence="5" key="1">
    <citation type="submission" date="2018-11" db="EMBL/GenBank/DDBJ databases">
        <authorList>
            <person name="Alioto T."/>
            <person name="Alioto T."/>
        </authorList>
    </citation>
    <scope>NUCLEOTIDE SEQUENCE</scope>
</reference>